<proteinExistence type="predicted"/>
<keyword evidence="6 8" id="KW-1133">Transmembrane helix</keyword>
<evidence type="ECO:0000256" key="5">
    <source>
        <dbReference type="ARBA" id="ARBA00022801"/>
    </source>
</evidence>
<keyword evidence="5" id="KW-0378">Hydrolase</keyword>
<name>A0A3N1CWN6_9ACTN</name>
<keyword evidence="4 8" id="KW-0812">Transmembrane</keyword>
<sequence>MACGYQAFFIQVTPSCSVLPMGAAAVCVSLFLLGGTLRRRIGGALAALTLMAAGNLPRLVAVIRVGGAAGVPTMVAFHDWVGTVFSYVLLFTTVVFLIATRLPGRKARR</sequence>
<dbReference type="RefSeq" id="WP_123665180.1">
    <property type="nucleotide sequence ID" value="NZ_RJKE01000001.1"/>
</dbReference>
<feature type="transmembrane region" description="Helical" evidence="8">
    <location>
        <begin position="41"/>
        <end position="60"/>
    </location>
</feature>
<feature type="transmembrane region" description="Helical" evidence="8">
    <location>
        <begin position="12"/>
        <end position="34"/>
    </location>
</feature>
<evidence type="ECO:0000313" key="9">
    <source>
        <dbReference type="EMBL" id="ROO85701.1"/>
    </source>
</evidence>
<dbReference type="AlphaFoldDB" id="A0A3N1CWN6"/>
<evidence type="ECO:0000256" key="7">
    <source>
        <dbReference type="ARBA" id="ARBA00023136"/>
    </source>
</evidence>
<gene>
    <name evidence="9" type="ORF">EDD29_3249</name>
</gene>
<comment type="caution">
    <text evidence="9">The sequence shown here is derived from an EMBL/GenBank/DDBJ whole genome shotgun (WGS) entry which is preliminary data.</text>
</comment>
<evidence type="ECO:0000256" key="4">
    <source>
        <dbReference type="ARBA" id="ARBA00022692"/>
    </source>
</evidence>
<keyword evidence="3" id="KW-0645">Protease</keyword>
<dbReference type="InterPro" id="IPR026392">
    <property type="entry name" value="Exo/Archaeosortase_dom"/>
</dbReference>
<dbReference type="Proteomes" id="UP000272400">
    <property type="component" value="Unassembled WGS sequence"/>
</dbReference>
<evidence type="ECO:0000256" key="1">
    <source>
        <dbReference type="ARBA" id="ARBA00004651"/>
    </source>
</evidence>
<protein>
    <submittedName>
        <fullName evidence="9">Exosortase/archaeosortase family protein</fullName>
    </submittedName>
</protein>
<keyword evidence="7 8" id="KW-0472">Membrane</keyword>
<feature type="transmembrane region" description="Helical" evidence="8">
    <location>
        <begin position="80"/>
        <end position="99"/>
    </location>
</feature>
<accession>A0A3N1CWN6</accession>
<evidence type="ECO:0000256" key="2">
    <source>
        <dbReference type="ARBA" id="ARBA00022475"/>
    </source>
</evidence>
<evidence type="ECO:0000256" key="8">
    <source>
        <dbReference type="SAM" id="Phobius"/>
    </source>
</evidence>
<evidence type="ECO:0000256" key="3">
    <source>
        <dbReference type="ARBA" id="ARBA00022670"/>
    </source>
</evidence>
<comment type="subcellular location">
    <subcellularLocation>
        <location evidence="1">Cell membrane</location>
        <topology evidence="1">Multi-pass membrane protein</topology>
    </subcellularLocation>
</comment>
<organism evidence="9 10">
    <name type="scientific">Actinocorallia herbida</name>
    <dbReference type="NCBI Taxonomy" id="58109"/>
    <lineage>
        <taxon>Bacteria</taxon>
        <taxon>Bacillati</taxon>
        <taxon>Actinomycetota</taxon>
        <taxon>Actinomycetes</taxon>
        <taxon>Streptosporangiales</taxon>
        <taxon>Thermomonosporaceae</taxon>
        <taxon>Actinocorallia</taxon>
    </lineage>
</organism>
<dbReference type="EMBL" id="RJKE01000001">
    <property type="protein sequence ID" value="ROO85701.1"/>
    <property type="molecule type" value="Genomic_DNA"/>
</dbReference>
<dbReference type="GO" id="GO:0005886">
    <property type="term" value="C:plasma membrane"/>
    <property type="evidence" value="ECO:0007669"/>
    <property type="project" value="UniProtKB-SubCell"/>
</dbReference>
<evidence type="ECO:0000313" key="10">
    <source>
        <dbReference type="Proteomes" id="UP000272400"/>
    </source>
</evidence>
<keyword evidence="2" id="KW-1003">Cell membrane</keyword>
<keyword evidence="10" id="KW-1185">Reference proteome</keyword>
<dbReference type="GO" id="GO:0006508">
    <property type="term" value="P:proteolysis"/>
    <property type="evidence" value="ECO:0007669"/>
    <property type="project" value="UniProtKB-KW"/>
</dbReference>
<reference evidence="9 10" key="1">
    <citation type="submission" date="2018-11" db="EMBL/GenBank/DDBJ databases">
        <title>Sequencing the genomes of 1000 actinobacteria strains.</title>
        <authorList>
            <person name="Klenk H.-P."/>
        </authorList>
    </citation>
    <scope>NUCLEOTIDE SEQUENCE [LARGE SCALE GENOMIC DNA]</scope>
    <source>
        <strain evidence="9 10">DSM 44254</strain>
    </source>
</reference>
<evidence type="ECO:0000256" key="6">
    <source>
        <dbReference type="ARBA" id="ARBA00022989"/>
    </source>
</evidence>
<dbReference type="OrthoDB" id="5196892at2"/>
<dbReference type="NCBIfam" id="TIGR04178">
    <property type="entry name" value="exo_archaeo"/>
    <property type="match status" value="1"/>
</dbReference>
<dbReference type="GO" id="GO:0008233">
    <property type="term" value="F:peptidase activity"/>
    <property type="evidence" value="ECO:0007669"/>
    <property type="project" value="UniProtKB-KW"/>
</dbReference>